<sequence length="89" mass="9783">MTKTPQPHNRSSHTALSSTTCAHRTQNTPASPTTSTPVTPEDTARLILVRCTTLILLLSLPLAAITHNLTVLLPSSPLLLVFSYYFRRK</sequence>
<reference evidence="4" key="1">
    <citation type="submission" date="2018-12" db="EMBL/GenBank/DDBJ databases">
        <title>Tengunoibacter tsumagoiensis gen. nov., sp. nov., Dictyobacter kobayashii sp. nov., D. alpinus sp. nov., and D. joshuensis sp. nov. and description of Dictyobacteraceae fam. nov. within the order Ktedonobacterales isolated from Tengu-no-mugimeshi.</title>
        <authorList>
            <person name="Wang C.M."/>
            <person name="Zheng Y."/>
            <person name="Sakai Y."/>
            <person name="Toyoda A."/>
            <person name="Minakuchi Y."/>
            <person name="Abe K."/>
            <person name="Yokota A."/>
            <person name="Yabe S."/>
        </authorList>
    </citation>
    <scope>NUCLEOTIDE SEQUENCE [LARGE SCALE GENOMIC DNA]</scope>
    <source>
        <strain evidence="4">S-27</strain>
    </source>
</reference>
<evidence type="ECO:0000313" key="3">
    <source>
        <dbReference type="EMBL" id="GCE07822.1"/>
    </source>
</evidence>
<dbReference type="EMBL" id="BIFQ01000002">
    <property type="protein sequence ID" value="GCE07822.1"/>
    <property type="molecule type" value="Genomic_DNA"/>
</dbReference>
<keyword evidence="2" id="KW-1133">Transmembrane helix</keyword>
<accession>A0A401ZLW6</accession>
<organism evidence="3 4">
    <name type="scientific">Dictyobacter aurantiacus</name>
    <dbReference type="NCBI Taxonomy" id="1936993"/>
    <lineage>
        <taxon>Bacteria</taxon>
        <taxon>Bacillati</taxon>
        <taxon>Chloroflexota</taxon>
        <taxon>Ktedonobacteria</taxon>
        <taxon>Ktedonobacterales</taxon>
        <taxon>Dictyobacteraceae</taxon>
        <taxon>Dictyobacter</taxon>
    </lineage>
</organism>
<dbReference type="Proteomes" id="UP000287224">
    <property type="component" value="Unassembled WGS sequence"/>
</dbReference>
<evidence type="ECO:0000313" key="4">
    <source>
        <dbReference type="Proteomes" id="UP000287224"/>
    </source>
</evidence>
<keyword evidence="2" id="KW-0812">Transmembrane</keyword>
<feature type="compositionally biased region" description="Low complexity" evidence="1">
    <location>
        <begin position="25"/>
        <end position="39"/>
    </location>
</feature>
<feature type="transmembrane region" description="Helical" evidence="2">
    <location>
        <begin position="71"/>
        <end position="87"/>
    </location>
</feature>
<proteinExistence type="predicted"/>
<keyword evidence="4" id="KW-1185">Reference proteome</keyword>
<keyword evidence="2" id="KW-0472">Membrane</keyword>
<name>A0A401ZLW6_9CHLR</name>
<evidence type="ECO:0000256" key="1">
    <source>
        <dbReference type="SAM" id="MobiDB-lite"/>
    </source>
</evidence>
<comment type="caution">
    <text evidence="3">The sequence shown here is derived from an EMBL/GenBank/DDBJ whole genome shotgun (WGS) entry which is preliminary data.</text>
</comment>
<gene>
    <name evidence="3" type="ORF">KDAU_51510</name>
</gene>
<evidence type="ECO:0000256" key="2">
    <source>
        <dbReference type="SAM" id="Phobius"/>
    </source>
</evidence>
<feature type="transmembrane region" description="Helical" evidence="2">
    <location>
        <begin position="47"/>
        <end position="65"/>
    </location>
</feature>
<protein>
    <submittedName>
        <fullName evidence="3">Uncharacterized protein</fullName>
    </submittedName>
</protein>
<feature type="region of interest" description="Disordered" evidence="1">
    <location>
        <begin position="1"/>
        <end position="39"/>
    </location>
</feature>
<dbReference type="RefSeq" id="WP_126599923.1">
    <property type="nucleotide sequence ID" value="NZ_BIFQ01000002.1"/>
</dbReference>
<dbReference type="AlphaFoldDB" id="A0A401ZLW6"/>
<feature type="compositionally biased region" description="Polar residues" evidence="1">
    <location>
        <begin position="1"/>
        <end position="24"/>
    </location>
</feature>